<evidence type="ECO:0000313" key="2">
    <source>
        <dbReference type="Proteomes" id="UP001056120"/>
    </source>
</evidence>
<name>A0ACB9I242_9ASTR</name>
<comment type="caution">
    <text evidence="1">The sequence shown here is derived from an EMBL/GenBank/DDBJ whole genome shotgun (WGS) entry which is preliminary data.</text>
</comment>
<proteinExistence type="predicted"/>
<accession>A0ACB9I242</accession>
<evidence type="ECO:0000313" key="1">
    <source>
        <dbReference type="EMBL" id="KAI3801565.1"/>
    </source>
</evidence>
<reference evidence="1 2" key="2">
    <citation type="journal article" date="2022" name="Mol. Ecol. Resour.">
        <title>The genomes of chicory, endive, great burdock and yacon provide insights into Asteraceae paleo-polyploidization history and plant inulin production.</title>
        <authorList>
            <person name="Fan W."/>
            <person name="Wang S."/>
            <person name="Wang H."/>
            <person name="Wang A."/>
            <person name="Jiang F."/>
            <person name="Liu H."/>
            <person name="Zhao H."/>
            <person name="Xu D."/>
            <person name="Zhang Y."/>
        </authorList>
    </citation>
    <scope>NUCLEOTIDE SEQUENCE [LARGE SCALE GENOMIC DNA]</scope>
    <source>
        <strain evidence="2">cv. Yunnan</strain>
        <tissue evidence="1">Leaves</tissue>
    </source>
</reference>
<reference evidence="2" key="1">
    <citation type="journal article" date="2022" name="Mol. Ecol. Resour.">
        <title>The genomes of chicory, endive, great burdock and yacon provide insights into Asteraceae palaeo-polyploidization history and plant inulin production.</title>
        <authorList>
            <person name="Fan W."/>
            <person name="Wang S."/>
            <person name="Wang H."/>
            <person name="Wang A."/>
            <person name="Jiang F."/>
            <person name="Liu H."/>
            <person name="Zhao H."/>
            <person name="Xu D."/>
            <person name="Zhang Y."/>
        </authorList>
    </citation>
    <scope>NUCLEOTIDE SEQUENCE [LARGE SCALE GENOMIC DNA]</scope>
    <source>
        <strain evidence="2">cv. Yunnan</strain>
    </source>
</reference>
<dbReference type="EMBL" id="CM042027">
    <property type="protein sequence ID" value="KAI3801565.1"/>
    <property type="molecule type" value="Genomic_DNA"/>
</dbReference>
<organism evidence="1 2">
    <name type="scientific">Smallanthus sonchifolius</name>
    <dbReference type="NCBI Taxonomy" id="185202"/>
    <lineage>
        <taxon>Eukaryota</taxon>
        <taxon>Viridiplantae</taxon>
        <taxon>Streptophyta</taxon>
        <taxon>Embryophyta</taxon>
        <taxon>Tracheophyta</taxon>
        <taxon>Spermatophyta</taxon>
        <taxon>Magnoliopsida</taxon>
        <taxon>eudicotyledons</taxon>
        <taxon>Gunneridae</taxon>
        <taxon>Pentapetalae</taxon>
        <taxon>asterids</taxon>
        <taxon>campanulids</taxon>
        <taxon>Asterales</taxon>
        <taxon>Asteraceae</taxon>
        <taxon>Asteroideae</taxon>
        <taxon>Heliantheae alliance</taxon>
        <taxon>Millerieae</taxon>
        <taxon>Smallanthus</taxon>
    </lineage>
</organism>
<gene>
    <name evidence="1" type="ORF">L1987_29673</name>
</gene>
<protein>
    <submittedName>
        <fullName evidence="1">Uncharacterized protein</fullName>
    </submittedName>
</protein>
<keyword evidence="2" id="KW-1185">Reference proteome</keyword>
<sequence length="67" mass="7386">MSTSADDAPPDMKSGSPNVQEFSFPIIMDSLEIEQNSENQNLLPTEYINSVVPIIIEQHSDNLPPTV</sequence>
<dbReference type="Proteomes" id="UP001056120">
    <property type="component" value="Linkage Group LG10"/>
</dbReference>